<dbReference type="Proteomes" id="UP000009139">
    <property type="component" value="Chromosome"/>
</dbReference>
<keyword evidence="5" id="KW-1185">Reference proteome</keyword>
<dbReference type="InterPro" id="IPR041682">
    <property type="entry name" value="AAA_14"/>
</dbReference>
<dbReference type="EMBL" id="AJ248287">
    <property type="protein sequence ID" value="CAB50352.1"/>
    <property type="molecule type" value="Genomic_DNA"/>
</dbReference>
<dbReference type="STRING" id="272844.PAB1420"/>
<dbReference type="InterPro" id="IPR027417">
    <property type="entry name" value="P-loop_NTPase"/>
</dbReference>
<accession>Q9UYR0</accession>
<dbReference type="Gene3D" id="3.40.50.300">
    <property type="entry name" value="P-loop containing nucleotide triphosphate hydrolases"/>
    <property type="match status" value="1"/>
</dbReference>
<reference evidence="3" key="3">
    <citation type="journal article" date="2001" name="Genome Res.">
        <title>Genome evolution at the genus level: comparison of three complete genomes of hyperthermophilic archaea.</title>
        <authorList>
            <person name="Lecompte O."/>
            <person name="Ripp R."/>
            <person name="Puzos-Barbe V."/>
            <person name="Duprat S."/>
            <person name="Heilig R."/>
            <person name="Dietrich J."/>
            <person name="Thierry J.C."/>
            <person name="Poch O."/>
        </authorList>
    </citation>
    <scope>NUCLEOTIDE SEQUENCE</scope>
    <source>
        <strain evidence="3">Orsay</strain>
    </source>
</reference>
<sequence length="442" mass="52507">MYTLGYQKCKISVPLSSHMLDKTLVKRYILEFHERDFSKVLPRELKVSKVKGKAIAIIGPRRAGKTHYLFSIIKDNPERYLYVDFENPIFHPMKPRDFIVVLDAYRELYPEFEKPIVMLDEVQAVPDWERIVRYLLDGEYEVYLTGSSSKLLPMEVASHLRGRAITYTLFPLSFREFLRFKGLNYEGRSFYRNYNRISSLLDEYLWYGAYPEVALADKSVKELILREYLNVLIKRDILERHRIKNIYLLNELLYFSIRSYAKYVSVDSLYRLFKGRLKVTKRTIANYLNYLEESFAIFLLRRYEPSIKGRITSPRKLYLIDTGFSMFGEKDLSRDVENVVFLELVRRNPWAELYYWKSPNHEVDFVVVERGKVKELIQVSIDLSEEKTRKREFLALLNASKRLACRDLKVITLNEEGEEKVEMYGMKGVIKIVPLIKWLLNY</sequence>
<dbReference type="PANTHER" id="PTHR33295">
    <property type="entry name" value="ATPASE"/>
    <property type="match status" value="1"/>
</dbReference>
<dbReference type="PATRIC" id="fig|272844.11.peg.1538"/>
<dbReference type="SUPFAM" id="SSF52540">
    <property type="entry name" value="P-loop containing nucleoside triphosphate hydrolases"/>
    <property type="match status" value="1"/>
</dbReference>
<dbReference type="PANTHER" id="PTHR33295:SF18">
    <property type="entry name" value="AAA+ ATPASE DOMAIN-CONTAINING PROTEIN"/>
    <property type="match status" value="1"/>
</dbReference>
<name>Q9UYR0_PYRAB</name>
<dbReference type="EMBL" id="HE613800">
    <property type="protein sequence ID" value="CCE70893.1"/>
    <property type="molecule type" value="Genomic_DNA"/>
</dbReference>
<evidence type="ECO:0000313" key="3">
    <source>
        <dbReference type="EMBL" id="CAB50352.1"/>
    </source>
</evidence>
<reference evidence="3 5" key="4">
    <citation type="journal article" date="2003" name="Mol. Microbiol.">
        <title>An integrated analysis of the genome of the hyperthermophilic archaeon Pyrococcus abyssi.</title>
        <authorList>
            <person name="Cohen G."/>
            <person name="Barbe V."/>
            <person name="Flament D."/>
            <person name="Galperin M."/>
            <person name="Heilig R."/>
            <person name="Ripp R."/>
            <person name="Lecompte O."/>
            <person name="Prieur D."/>
            <person name="Poch O."/>
            <person name="Quellerou J."/>
            <person name="Thierry J.C."/>
            <person name="Van der Oost J."/>
            <person name="Weissenbach J."/>
            <person name="Zivanovic Y."/>
            <person name="Forterre P."/>
        </authorList>
    </citation>
    <scope>NUCLEOTIDE SEQUENCE [LARGE SCALE GENOMIC DNA]</scope>
    <source>
        <strain evidence="5">GE5 / Orsay</strain>
        <strain evidence="3">Orsay</strain>
    </source>
</reference>
<evidence type="ECO:0000259" key="2">
    <source>
        <dbReference type="Pfam" id="PF13635"/>
    </source>
</evidence>
<dbReference type="eggNOG" id="arCOG03167">
    <property type="taxonomic scope" value="Archaea"/>
</dbReference>
<evidence type="ECO:0008006" key="7">
    <source>
        <dbReference type="Google" id="ProtNLM"/>
    </source>
</evidence>
<reference evidence="4 6" key="5">
    <citation type="journal article" date="2012" name="Curr. Microbiol.">
        <title>Re-annotation of two hyperthermophilic archaea Pyrococcus abyssi GE5 and Pyrococcus furiosus DSM 3638.</title>
        <authorList>
            <person name="Gao J."/>
            <person name="Wang J."/>
        </authorList>
    </citation>
    <scope>GENOME REANNOTATION</scope>
    <source>
        <strain evidence="4">GE5</strain>
        <strain evidence="6">GE5 / Orsay</strain>
    </source>
</reference>
<proteinExistence type="predicted"/>
<gene>
    <name evidence="3" type="ordered locus">PAB1420</name>
</gene>
<organism evidence="3 5">
    <name type="scientific">Pyrococcus abyssi (strain GE5 / Orsay)</name>
    <dbReference type="NCBI Taxonomy" id="272844"/>
    <lineage>
        <taxon>Archaea</taxon>
        <taxon>Methanobacteriati</taxon>
        <taxon>Methanobacteriota</taxon>
        <taxon>Thermococci</taxon>
        <taxon>Thermococcales</taxon>
        <taxon>Thermococcaceae</taxon>
        <taxon>Pyrococcus</taxon>
    </lineage>
</organism>
<evidence type="ECO:0000313" key="4">
    <source>
        <dbReference type="EMBL" id="CCE70893.1"/>
    </source>
</evidence>
<evidence type="ECO:0000259" key="1">
    <source>
        <dbReference type="Pfam" id="PF13173"/>
    </source>
</evidence>
<dbReference type="AlphaFoldDB" id="Q9UYR0"/>
<feature type="domain" description="AAA" evidence="1">
    <location>
        <begin position="53"/>
        <end position="178"/>
    </location>
</feature>
<reference evidence="3" key="1">
    <citation type="submission" date="1999-07" db="EMBL/GenBank/DDBJ databases">
        <authorList>
            <person name="Genoscope"/>
        </authorList>
    </citation>
    <scope>NUCLEOTIDE SEQUENCE</scope>
    <source>
        <strain evidence="3">Orsay</strain>
    </source>
</reference>
<feature type="domain" description="DUF4143" evidence="2">
    <location>
        <begin position="234"/>
        <end position="379"/>
    </location>
</feature>
<evidence type="ECO:0000313" key="5">
    <source>
        <dbReference type="Proteomes" id="UP000000810"/>
    </source>
</evidence>
<dbReference type="Pfam" id="PF13173">
    <property type="entry name" value="AAA_14"/>
    <property type="match status" value="1"/>
</dbReference>
<dbReference type="Pfam" id="PF13635">
    <property type="entry name" value="DUF4143"/>
    <property type="match status" value="1"/>
</dbReference>
<evidence type="ECO:0000313" key="6">
    <source>
        <dbReference type="Proteomes" id="UP000009139"/>
    </source>
</evidence>
<dbReference type="Proteomes" id="UP000000810">
    <property type="component" value="Chromosome"/>
</dbReference>
<dbReference type="HOGENOM" id="CLU_041527_0_0_2"/>
<dbReference type="InterPro" id="IPR025420">
    <property type="entry name" value="DUF4143"/>
</dbReference>
<reference evidence="3" key="2">
    <citation type="journal article" date="2000" name="J. Mol. Biol.">
        <title>Archaeal homologs of eukaryotic methylation guide small nucleolar RNAs: lessons from the Pyrococcus genomes.</title>
        <authorList>
            <person name="Gaspin C."/>
            <person name="Cavaille J."/>
            <person name="Erauso G."/>
        </authorList>
    </citation>
    <scope>NUCLEOTIDE SEQUENCE</scope>
    <source>
        <strain evidence="3">Orsay</strain>
    </source>
</reference>
<dbReference type="KEGG" id="pab:PAB1420"/>
<protein>
    <recommendedName>
        <fullName evidence="7">ATPase</fullName>
    </recommendedName>
</protein>
<dbReference type="PIR" id="C75057">
    <property type="entry name" value="C75057"/>
</dbReference>